<dbReference type="GO" id="GO:0015297">
    <property type="term" value="F:antiporter activity"/>
    <property type="evidence" value="ECO:0007669"/>
    <property type="project" value="UniProtKB-KW"/>
</dbReference>
<feature type="transmembrane region" description="Helical" evidence="10">
    <location>
        <begin position="808"/>
        <end position="830"/>
    </location>
</feature>
<feature type="transmembrane region" description="Helical" evidence="10">
    <location>
        <begin position="645"/>
        <end position="663"/>
    </location>
</feature>
<dbReference type="PANTHER" id="PTHR43373">
    <property type="entry name" value="NA(+)/H(+) ANTIPORTER SUBUNIT"/>
    <property type="match status" value="1"/>
</dbReference>
<dbReference type="Pfam" id="PF04039">
    <property type="entry name" value="MnhB"/>
    <property type="match status" value="1"/>
</dbReference>
<feature type="transmembrane region" description="Helical" evidence="10">
    <location>
        <begin position="363"/>
        <end position="382"/>
    </location>
</feature>
<feature type="transmembrane region" description="Helical" evidence="10">
    <location>
        <begin position="38"/>
        <end position="63"/>
    </location>
</feature>
<dbReference type="InterPro" id="IPR025383">
    <property type="entry name" value="MrpA_C/MbhD"/>
</dbReference>
<evidence type="ECO:0000256" key="4">
    <source>
        <dbReference type="ARBA" id="ARBA00022475"/>
    </source>
</evidence>
<dbReference type="EMBL" id="CP020100">
    <property type="protein sequence ID" value="AQZ94962.1"/>
    <property type="molecule type" value="Genomic_DNA"/>
</dbReference>
<evidence type="ECO:0000259" key="11">
    <source>
        <dbReference type="Pfam" id="PF00361"/>
    </source>
</evidence>
<evidence type="ECO:0000256" key="3">
    <source>
        <dbReference type="ARBA" id="ARBA00022449"/>
    </source>
</evidence>
<reference evidence="16 17" key="1">
    <citation type="submission" date="2017-03" db="EMBL/GenBank/DDBJ databases">
        <title>Complete genome sequence of the novel DNRA strain Pseudomonas sp. S-6-2 isolated from Chinese polluted river sediment. Journal of Biotechnology.</title>
        <authorList>
            <person name="Li J."/>
            <person name="Xiang F."/>
            <person name="Wang L."/>
            <person name="Xi L."/>
            <person name="Liu J."/>
        </authorList>
    </citation>
    <scope>NUCLEOTIDE SEQUENCE [LARGE SCALE GENOMIC DNA]</scope>
    <source>
        <strain evidence="16 17">S-6-2</strain>
    </source>
</reference>
<feature type="transmembrane region" description="Helical" evidence="10">
    <location>
        <begin position="75"/>
        <end position="95"/>
    </location>
</feature>
<evidence type="ECO:0000256" key="9">
    <source>
        <dbReference type="RuleBase" id="RU000320"/>
    </source>
</evidence>
<dbReference type="RefSeq" id="WP_080049825.1">
    <property type="nucleotide sequence ID" value="NZ_CP020100.1"/>
</dbReference>
<comment type="subcellular location">
    <subcellularLocation>
        <location evidence="1">Cell membrane</location>
        <topology evidence="1">Multi-pass membrane protein</topology>
    </subcellularLocation>
    <subcellularLocation>
        <location evidence="9">Membrane</location>
        <topology evidence="9">Multi-pass membrane protein</topology>
    </subcellularLocation>
</comment>
<evidence type="ECO:0000256" key="1">
    <source>
        <dbReference type="ARBA" id="ARBA00004651"/>
    </source>
</evidence>
<feature type="transmembrane region" description="Helical" evidence="10">
    <location>
        <begin position="444"/>
        <end position="465"/>
    </location>
</feature>
<feature type="domain" description="NADH-Ubiquinone oxidoreductase (complex I) chain 5 N-terminal" evidence="12">
    <location>
        <begin position="63"/>
        <end position="108"/>
    </location>
</feature>
<feature type="transmembrane region" description="Helical" evidence="10">
    <location>
        <begin position="619"/>
        <end position="639"/>
    </location>
</feature>
<name>A0A1V0B4U6_9GAMM</name>
<dbReference type="Pfam" id="PF13244">
    <property type="entry name" value="MbhD"/>
    <property type="match status" value="1"/>
</dbReference>
<evidence type="ECO:0000259" key="15">
    <source>
        <dbReference type="Pfam" id="PF20501"/>
    </source>
</evidence>
<feature type="transmembrane region" description="Helical" evidence="10">
    <location>
        <begin position="107"/>
        <end position="136"/>
    </location>
</feature>
<dbReference type="Pfam" id="PF00662">
    <property type="entry name" value="Proton_antipo_N"/>
    <property type="match status" value="1"/>
</dbReference>
<evidence type="ECO:0000256" key="2">
    <source>
        <dbReference type="ARBA" id="ARBA00022448"/>
    </source>
</evidence>
<keyword evidence="3" id="KW-0050">Antiport</keyword>
<organism evidence="16 17">
    <name type="scientific">Halopseudomonas phragmitis</name>
    <dbReference type="NCBI Taxonomy" id="1931241"/>
    <lineage>
        <taxon>Bacteria</taxon>
        <taxon>Pseudomonadati</taxon>
        <taxon>Pseudomonadota</taxon>
        <taxon>Gammaproteobacteria</taxon>
        <taxon>Pseudomonadales</taxon>
        <taxon>Pseudomonadaceae</taxon>
        <taxon>Halopseudomonas</taxon>
    </lineage>
</organism>
<feature type="domain" description="MrpA C-terminal/MbhE" evidence="15">
    <location>
        <begin position="684"/>
        <end position="758"/>
    </location>
</feature>
<feature type="transmembrane region" description="Helical" evidence="10">
    <location>
        <begin position="684"/>
        <end position="703"/>
    </location>
</feature>
<dbReference type="GO" id="GO:0005886">
    <property type="term" value="C:plasma membrane"/>
    <property type="evidence" value="ECO:0007669"/>
    <property type="project" value="UniProtKB-SubCell"/>
</dbReference>
<dbReference type="KEGG" id="ppha:BVH74_09460"/>
<dbReference type="Proteomes" id="UP000243488">
    <property type="component" value="Chromosome"/>
</dbReference>
<feature type="transmembrane region" description="Helical" evidence="10">
    <location>
        <begin position="592"/>
        <end position="612"/>
    </location>
</feature>
<keyword evidence="2" id="KW-0813">Transport</keyword>
<sequence>MHVSLLAIALNALLAPWIWRMAPRHAGWLLALVPAACFAWFVAAIPTVAAGEVLTASIAWVPALDVALTLRLDGLSLLFALLITGIGALIVLYSAGYLHDHHHLGRFYAYLLTFMMAMLGLVLADDLIAMFVFWELTSVASYLLISYQHEKGESRRAALQALLITGGGGLALLAGLVLLGIAGEAWQFSALEKAVVQAHTLFPAIMLLVLVGCFTKSAQFPFHLWLPNAMNAPTPVSAYLHSATMVKAGIYLLARLNPVLGGGTGWSTILIGLGALTAVLGAVLAIRQYDLKRMLAYTTVTVLGQLTMLIGTNTTYGLQAFVLYLVAHSFYKGALFMAVGAIDHSTGTRDLRHLGGLIKLMPVTGFAVGLAAFSNAGLPPFFGFIAKEFKYTGLMQMGSIGWTVTLVMILTNALLVAAAALIFFRTFLGKRGDWPGHPHEVSPFMWLGPLLLAIGGFSLGAWNHWPETWLVNTAVQSVATGPVEVSLYLWGGITPAVFASVLTLGLGAWFYFHADQVRYLATQLGKAWNYSGDLLWDLLLNRVFQVAGWVARQFQHGSLRLHMALMTLMISISVLGWALVVGVQPLQAENLSAITVPGVIGCLLALGGAAGAAFMPGRLALVASLGASGLGLALFFVSINAPDVALTQLMVETLTVVFLAMVLRRLPMVPASGSRYRRVNIWHGVVAVVLGLTVTLMIMTAVSQPLPGDLAEWFLANSLPGGFGSNVVNVILVDFRAVDTLGEIVVVAIAALGASTLLGAGQVADPKPKGMPEFGSVLLRQGMRPLAAILLIVSLVILWRGHNLPGGGFIGGLVAATGFTLLVVTFGRGIQRGLERVTPPTLIGLGLACAVGAGFFGLASGQPYMSGHWIDVAGIKLGTPLLFDIGVFLTVFGSVMHMLRNLIGRAG</sequence>
<feature type="transmembrane region" description="Helical" evidence="10">
    <location>
        <begin position="294"/>
        <end position="312"/>
    </location>
</feature>
<gene>
    <name evidence="16" type="ORF">BVH74_09460</name>
</gene>
<dbReference type="InterPro" id="IPR046806">
    <property type="entry name" value="MrpA_C/MbhE"/>
</dbReference>
<dbReference type="PRINTS" id="PR01434">
    <property type="entry name" value="NADHDHGNASE5"/>
</dbReference>
<keyword evidence="5 9" id="KW-0812">Transmembrane</keyword>
<proteinExistence type="predicted"/>
<keyword evidence="17" id="KW-1185">Reference proteome</keyword>
<feature type="transmembrane region" description="Helical" evidence="10">
    <location>
        <begin position="266"/>
        <end position="287"/>
    </location>
</feature>
<evidence type="ECO:0000256" key="8">
    <source>
        <dbReference type="ARBA" id="ARBA00023136"/>
    </source>
</evidence>
<feature type="transmembrane region" description="Helical" evidence="10">
    <location>
        <begin position="785"/>
        <end position="802"/>
    </location>
</feature>
<evidence type="ECO:0000259" key="12">
    <source>
        <dbReference type="Pfam" id="PF00662"/>
    </source>
</evidence>
<dbReference type="Pfam" id="PF20501">
    <property type="entry name" value="MbhE"/>
    <property type="match status" value="1"/>
</dbReference>
<accession>A0A1V0B4U6</accession>
<feature type="transmembrane region" description="Helical" evidence="10">
    <location>
        <begin position="318"/>
        <end position="342"/>
    </location>
</feature>
<feature type="transmembrane region" description="Helical" evidence="10">
    <location>
        <begin position="881"/>
        <end position="899"/>
    </location>
</feature>
<dbReference type="GO" id="GO:0006811">
    <property type="term" value="P:monoatomic ion transport"/>
    <property type="evidence" value="ECO:0007669"/>
    <property type="project" value="UniProtKB-KW"/>
</dbReference>
<evidence type="ECO:0000313" key="17">
    <source>
        <dbReference type="Proteomes" id="UP000243488"/>
    </source>
</evidence>
<dbReference type="InterPro" id="IPR050616">
    <property type="entry name" value="CPA3_Na-H_Antiporter_A"/>
</dbReference>
<evidence type="ECO:0000256" key="6">
    <source>
        <dbReference type="ARBA" id="ARBA00022989"/>
    </source>
</evidence>
<feature type="transmembrane region" description="Helical" evidence="10">
    <location>
        <begin position="194"/>
        <end position="215"/>
    </location>
</feature>
<evidence type="ECO:0000259" key="14">
    <source>
        <dbReference type="Pfam" id="PF13244"/>
    </source>
</evidence>
<protein>
    <submittedName>
        <fullName evidence="16">NADH dehydrogenase</fullName>
    </submittedName>
</protein>
<keyword evidence="8 10" id="KW-0472">Membrane</keyword>
<dbReference type="PANTHER" id="PTHR43373:SF1">
    <property type="entry name" value="NA(+)_H(+) ANTIPORTER SUBUNIT A"/>
    <property type="match status" value="1"/>
</dbReference>
<evidence type="ECO:0000259" key="13">
    <source>
        <dbReference type="Pfam" id="PF04039"/>
    </source>
</evidence>
<feature type="transmembrane region" description="Helical" evidence="10">
    <location>
        <begin position="842"/>
        <end position="861"/>
    </location>
</feature>
<keyword evidence="4" id="KW-1003">Cell membrane</keyword>
<feature type="domain" description="Na+/H+ antiporter MnhB subunit-related protein" evidence="13">
    <location>
        <begin position="779"/>
        <end position="896"/>
    </location>
</feature>
<feature type="transmembrane region" description="Helical" evidence="10">
    <location>
        <begin position="561"/>
        <end position="580"/>
    </location>
</feature>
<dbReference type="InterPro" id="IPR001516">
    <property type="entry name" value="Proton_antipo_N"/>
</dbReference>
<keyword evidence="6 10" id="KW-1133">Transmembrane helix</keyword>
<dbReference type="STRING" id="1931241.BVH74_09460"/>
<dbReference type="AlphaFoldDB" id="A0A1V0B4U6"/>
<keyword evidence="7" id="KW-0406">Ion transport</keyword>
<feature type="domain" description="MrpA C-terminal/MbhD" evidence="14">
    <location>
        <begin position="603"/>
        <end position="667"/>
    </location>
</feature>
<feature type="transmembrane region" description="Helical" evidence="10">
    <location>
        <begin position="485"/>
        <end position="512"/>
    </location>
</feature>
<feature type="transmembrane region" description="Helical" evidence="10">
    <location>
        <begin position="157"/>
        <end position="182"/>
    </location>
</feature>
<feature type="transmembrane region" description="Helical" evidence="10">
    <location>
        <begin position="236"/>
        <end position="254"/>
    </location>
</feature>
<feature type="domain" description="NADH:quinone oxidoreductase/Mrp antiporter transmembrane" evidence="11">
    <location>
        <begin position="124"/>
        <end position="405"/>
    </location>
</feature>
<evidence type="ECO:0000256" key="5">
    <source>
        <dbReference type="ARBA" id="ARBA00022692"/>
    </source>
</evidence>
<feature type="transmembrane region" description="Helical" evidence="10">
    <location>
        <begin position="402"/>
        <end position="424"/>
    </location>
</feature>
<evidence type="ECO:0000256" key="7">
    <source>
        <dbReference type="ARBA" id="ARBA00023065"/>
    </source>
</evidence>
<dbReference type="InterPro" id="IPR001750">
    <property type="entry name" value="ND/Mrp_TM"/>
</dbReference>
<dbReference type="Pfam" id="PF00361">
    <property type="entry name" value="Proton_antipo_M"/>
    <property type="match status" value="1"/>
</dbReference>
<evidence type="ECO:0000256" key="10">
    <source>
        <dbReference type="SAM" id="Phobius"/>
    </source>
</evidence>
<dbReference type="InterPro" id="IPR007182">
    <property type="entry name" value="MnhB"/>
</dbReference>
<feature type="transmembrane region" description="Helical" evidence="10">
    <location>
        <begin position="744"/>
        <end position="764"/>
    </location>
</feature>
<evidence type="ECO:0000313" key="16">
    <source>
        <dbReference type="EMBL" id="AQZ94962.1"/>
    </source>
</evidence>